<dbReference type="PANTHER" id="PTHR43792">
    <property type="entry name" value="GNAT FAMILY, PUTATIVE (AFU_ORTHOLOGUE AFUA_3G00765)-RELATED-RELATED"/>
    <property type="match status" value="1"/>
</dbReference>
<keyword evidence="1 5" id="KW-0808">Transferase</keyword>
<dbReference type="AlphaFoldDB" id="A0A3M2KVR7"/>
<dbReference type="Proteomes" id="UP000279275">
    <property type="component" value="Unassembled WGS sequence"/>
</dbReference>
<keyword evidence="6" id="KW-1185">Reference proteome</keyword>
<comment type="caution">
    <text evidence="5">The sequence shown here is derived from an EMBL/GenBank/DDBJ whole genome shotgun (WGS) entry which is preliminary data.</text>
</comment>
<comment type="similarity">
    <text evidence="3">Belongs to the acetyltransferase family. RimJ subfamily.</text>
</comment>
<dbReference type="Gene3D" id="3.40.630.30">
    <property type="match status" value="1"/>
</dbReference>
<reference evidence="5 6" key="1">
    <citation type="submission" date="2018-10" db="EMBL/GenBank/DDBJ databases">
        <title>Isolation from cow dung.</title>
        <authorList>
            <person name="Ling L."/>
        </authorList>
    </citation>
    <scope>NUCLEOTIDE SEQUENCE [LARGE SCALE GENOMIC DNA]</scope>
    <source>
        <strain evidence="5 6">NEAU-LL90</strain>
    </source>
</reference>
<sequence>MTFRYPDDVPVLTDGVVVLRAHREQDLDAMVEHCRDPEMVRYTTVPRPYSRTHAEEFLALAARNWTESAPNSERVWAITTTDPERNGRFCGGIDFRPTGTGTATIGFGLHPAARGHGLMARAVDLVLDYAFTHGVEVVHWSAIVGNWASRKTVSRLGFRYEGIIGDFVLQRGRPQDVWTASLHRDDPRRSSEPWPVE</sequence>
<dbReference type="InterPro" id="IPR051531">
    <property type="entry name" value="N-acetyltransferase"/>
</dbReference>
<accession>A0A3M2KVR7</accession>
<evidence type="ECO:0000256" key="2">
    <source>
        <dbReference type="ARBA" id="ARBA00023315"/>
    </source>
</evidence>
<keyword evidence="2" id="KW-0012">Acyltransferase</keyword>
<organism evidence="5 6">
    <name type="scientific">Nocardia stercoris</name>
    <dbReference type="NCBI Taxonomy" id="2483361"/>
    <lineage>
        <taxon>Bacteria</taxon>
        <taxon>Bacillati</taxon>
        <taxon>Actinomycetota</taxon>
        <taxon>Actinomycetes</taxon>
        <taxon>Mycobacteriales</taxon>
        <taxon>Nocardiaceae</taxon>
        <taxon>Nocardia</taxon>
    </lineage>
</organism>
<evidence type="ECO:0000313" key="6">
    <source>
        <dbReference type="Proteomes" id="UP000279275"/>
    </source>
</evidence>
<dbReference type="InterPro" id="IPR000182">
    <property type="entry name" value="GNAT_dom"/>
</dbReference>
<name>A0A3M2KVR7_9NOCA</name>
<proteinExistence type="inferred from homology"/>
<gene>
    <name evidence="5" type="ORF">EBN03_26500</name>
</gene>
<dbReference type="InterPro" id="IPR016181">
    <property type="entry name" value="Acyl_CoA_acyltransferase"/>
</dbReference>
<evidence type="ECO:0000256" key="1">
    <source>
        <dbReference type="ARBA" id="ARBA00022679"/>
    </source>
</evidence>
<evidence type="ECO:0000256" key="3">
    <source>
        <dbReference type="ARBA" id="ARBA00038502"/>
    </source>
</evidence>
<dbReference type="PROSITE" id="PS51186">
    <property type="entry name" value="GNAT"/>
    <property type="match status" value="1"/>
</dbReference>
<dbReference type="PANTHER" id="PTHR43792:SF8">
    <property type="entry name" value="[RIBOSOMAL PROTEIN US5]-ALANINE N-ACETYLTRANSFERASE"/>
    <property type="match status" value="1"/>
</dbReference>
<dbReference type="SUPFAM" id="SSF55729">
    <property type="entry name" value="Acyl-CoA N-acyltransferases (Nat)"/>
    <property type="match status" value="1"/>
</dbReference>
<evidence type="ECO:0000313" key="5">
    <source>
        <dbReference type="EMBL" id="RMI29291.1"/>
    </source>
</evidence>
<dbReference type="GO" id="GO:0016747">
    <property type="term" value="F:acyltransferase activity, transferring groups other than amino-acyl groups"/>
    <property type="evidence" value="ECO:0007669"/>
    <property type="project" value="InterPro"/>
</dbReference>
<protein>
    <submittedName>
        <fullName evidence="5">N-acetyltransferase</fullName>
    </submittedName>
</protein>
<dbReference type="OrthoDB" id="9795188at2"/>
<dbReference type="EMBL" id="RFFH01000015">
    <property type="protein sequence ID" value="RMI29291.1"/>
    <property type="molecule type" value="Genomic_DNA"/>
</dbReference>
<evidence type="ECO:0000259" key="4">
    <source>
        <dbReference type="PROSITE" id="PS51186"/>
    </source>
</evidence>
<dbReference type="RefSeq" id="WP_122190853.1">
    <property type="nucleotide sequence ID" value="NZ_RFFH01000015.1"/>
</dbReference>
<feature type="domain" description="N-acetyltransferase" evidence="4">
    <location>
        <begin position="44"/>
        <end position="184"/>
    </location>
</feature>
<dbReference type="Pfam" id="PF13302">
    <property type="entry name" value="Acetyltransf_3"/>
    <property type="match status" value="1"/>
</dbReference>
<dbReference type="CDD" id="cd04301">
    <property type="entry name" value="NAT_SF"/>
    <property type="match status" value="1"/>
</dbReference>